<dbReference type="Pfam" id="PF03629">
    <property type="entry name" value="SASA"/>
    <property type="match status" value="1"/>
</dbReference>
<dbReference type="EMBL" id="BAMD01000021">
    <property type="protein sequence ID" value="GAF03335.1"/>
    <property type="molecule type" value="Genomic_DNA"/>
</dbReference>
<dbReference type="InterPro" id="IPR052940">
    <property type="entry name" value="Carb_Esterase_6"/>
</dbReference>
<dbReference type="GO" id="GO:0016788">
    <property type="term" value="F:hydrolase activity, acting on ester bonds"/>
    <property type="evidence" value="ECO:0007669"/>
    <property type="project" value="UniProtKB-ARBA"/>
</dbReference>
<organism evidence="3 4">
    <name type="scientific">Saccharicrinis fermentans DSM 9555 = JCM 21142</name>
    <dbReference type="NCBI Taxonomy" id="869213"/>
    <lineage>
        <taxon>Bacteria</taxon>
        <taxon>Pseudomonadati</taxon>
        <taxon>Bacteroidota</taxon>
        <taxon>Bacteroidia</taxon>
        <taxon>Marinilabiliales</taxon>
        <taxon>Marinilabiliaceae</taxon>
        <taxon>Saccharicrinis</taxon>
    </lineage>
</organism>
<name>W7XXU7_9BACT</name>
<gene>
    <name evidence="3" type="ORF">JCM21142_42003</name>
</gene>
<dbReference type="AlphaFoldDB" id="W7XXU7"/>
<evidence type="ECO:0000313" key="3">
    <source>
        <dbReference type="EMBL" id="GAF03335.1"/>
    </source>
</evidence>
<evidence type="ECO:0000259" key="2">
    <source>
        <dbReference type="Pfam" id="PF03629"/>
    </source>
</evidence>
<protein>
    <recommendedName>
        <fullName evidence="2">Sialate O-acetylesterase domain-containing protein</fullName>
    </recommendedName>
</protein>
<keyword evidence="4" id="KW-1185">Reference proteome</keyword>
<dbReference type="OrthoDB" id="9795554at2"/>
<evidence type="ECO:0000256" key="1">
    <source>
        <dbReference type="ARBA" id="ARBA00022801"/>
    </source>
</evidence>
<keyword evidence="1" id="KW-0378">Hydrolase</keyword>
<evidence type="ECO:0000313" key="4">
    <source>
        <dbReference type="Proteomes" id="UP000019402"/>
    </source>
</evidence>
<dbReference type="Proteomes" id="UP000019402">
    <property type="component" value="Unassembled WGS sequence"/>
</dbReference>
<dbReference type="RefSeq" id="WP_044212924.1">
    <property type="nucleotide sequence ID" value="NZ_BAMD01000021.1"/>
</dbReference>
<dbReference type="InterPro" id="IPR005181">
    <property type="entry name" value="SASA"/>
</dbReference>
<feature type="domain" description="Sialate O-acetylesterase" evidence="2">
    <location>
        <begin position="35"/>
        <end position="254"/>
    </location>
</feature>
<dbReference type="Gene3D" id="3.40.50.1110">
    <property type="entry name" value="SGNH hydrolase"/>
    <property type="match status" value="1"/>
</dbReference>
<accession>W7XXU7</accession>
<dbReference type="SUPFAM" id="SSF52266">
    <property type="entry name" value="SGNH hydrolase"/>
    <property type="match status" value="1"/>
</dbReference>
<dbReference type="PANTHER" id="PTHR31988">
    <property type="entry name" value="ESTERASE, PUTATIVE (DUF303)-RELATED"/>
    <property type="match status" value="1"/>
</dbReference>
<dbReference type="eggNOG" id="COG1409">
    <property type="taxonomic scope" value="Bacteria"/>
</dbReference>
<sequence length="260" mass="29087">MKIYKLIISFSIIVLSLTSCKSLSKTSTQKKAAHLDIYLLIGQSNMAGRAPFKEHDKDTLKNVFLYTGNDSILWEKAANPLNKYSTIRKNISMQKMGPGYTFAQTMASQSKNPIGLVVNAKGGSNIQSWAPGTTFYNEAVRRTKEALKQGQLKGIIWHQGEANASKYKQYIPQIIALIQALRKDFNQPNLPFVAGQLSEDKINRKNFNQMILTLPGKIKNVGIATSENMTTIDQTHFNSASQRILGKRYAAEMLRLLSIQ</sequence>
<dbReference type="PROSITE" id="PS51257">
    <property type="entry name" value="PROKAR_LIPOPROTEIN"/>
    <property type="match status" value="1"/>
</dbReference>
<dbReference type="InterPro" id="IPR036514">
    <property type="entry name" value="SGNH_hydro_sf"/>
</dbReference>
<reference evidence="3 4" key="1">
    <citation type="journal article" date="2014" name="Genome Announc.">
        <title>Draft Genome Sequence of Cytophaga fermentans JCM 21142T, a Facultative Anaerobe Isolated from Marine Mud.</title>
        <authorList>
            <person name="Starns D."/>
            <person name="Oshima K."/>
            <person name="Suda W."/>
            <person name="Iino T."/>
            <person name="Yuki M."/>
            <person name="Inoue J."/>
            <person name="Kitamura K."/>
            <person name="Iida T."/>
            <person name="Darby A."/>
            <person name="Hattori M."/>
            <person name="Ohkuma M."/>
        </authorList>
    </citation>
    <scope>NUCLEOTIDE SEQUENCE [LARGE SCALE GENOMIC DNA]</scope>
    <source>
        <strain evidence="3 4">JCM 21142</strain>
    </source>
</reference>
<comment type="caution">
    <text evidence="3">The sequence shown here is derived from an EMBL/GenBank/DDBJ whole genome shotgun (WGS) entry which is preliminary data.</text>
</comment>
<dbReference type="PANTHER" id="PTHR31988:SF19">
    <property type="entry name" value="9-O-ACETYL-N-ACETYLNEURAMINIC ACID DEACETYLASE-RELATED"/>
    <property type="match status" value="1"/>
</dbReference>
<proteinExistence type="predicted"/>
<dbReference type="STRING" id="869213.GCA_000517085_04587"/>